<protein>
    <submittedName>
        <fullName evidence="1">Uncharacterized protein</fullName>
    </submittedName>
</protein>
<evidence type="ECO:0000313" key="2">
    <source>
        <dbReference type="Proteomes" id="UP001140096"/>
    </source>
</evidence>
<dbReference type="Proteomes" id="UP001140096">
    <property type="component" value="Unassembled WGS sequence"/>
</dbReference>
<gene>
    <name evidence="1" type="ORF">H4S07_000481</name>
</gene>
<dbReference type="EMBL" id="JANBUP010000029">
    <property type="protein sequence ID" value="KAJ2813700.1"/>
    <property type="molecule type" value="Genomic_DNA"/>
</dbReference>
<comment type="caution">
    <text evidence="1">The sequence shown here is derived from an EMBL/GenBank/DDBJ whole genome shotgun (WGS) entry which is preliminary data.</text>
</comment>
<evidence type="ECO:0000313" key="1">
    <source>
        <dbReference type="EMBL" id="KAJ2813700.1"/>
    </source>
</evidence>
<sequence>MFNTCAYSDWGCKCAAQRTIASCFNNCPDDDGRVAQEGQIKVYCNAAMRVEEEKSVIASQSQAARASTVAPAKAKAVPRSVEAGPNSVEAEANGKAVPTMAQAALGTTQSLGKVDRANQGSMAIAVDNSAALRGVSSLVGVVVVSLAGILA</sequence>
<keyword evidence="2" id="KW-1185">Reference proteome</keyword>
<proteinExistence type="predicted"/>
<accession>A0ACC1LRA6</accession>
<name>A0ACC1LRA6_9FUNG</name>
<organism evidence="1 2">
    <name type="scientific">Coemansia furcata</name>
    <dbReference type="NCBI Taxonomy" id="417177"/>
    <lineage>
        <taxon>Eukaryota</taxon>
        <taxon>Fungi</taxon>
        <taxon>Fungi incertae sedis</taxon>
        <taxon>Zoopagomycota</taxon>
        <taxon>Kickxellomycotina</taxon>
        <taxon>Kickxellomycetes</taxon>
        <taxon>Kickxellales</taxon>
        <taxon>Kickxellaceae</taxon>
        <taxon>Coemansia</taxon>
    </lineage>
</organism>
<reference evidence="1" key="1">
    <citation type="submission" date="2022-07" db="EMBL/GenBank/DDBJ databases">
        <title>Phylogenomic reconstructions and comparative analyses of Kickxellomycotina fungi.</title>
        <authorList>
            <person name="Reynolds N.K."/>
            <person name="Stajich J.E."/>
            <person name="Barry K."/>
            <person name="Grigoriev I.V."/>
            <person name="Crous P."/>
            <person name="Smith M.E."/>
        </authorList>
    </citation>
    <scope>NUCLEOTIDE SEQUENCE</scope>
    <source>
        <strain evidence="1">CBS 102833</strain>
    </source>
</reference>